<dbReference type="PROSITE" id="PS50850">
    <property type="entry name" value="MFS"/>
    <property type="match status" value="1"/>
</dbReference>
<dbReference type="PROSITE" id="PS00216">
    <property type="entry name" value="SUGAR_TRANSPORT_1"/>
    <property type="match status" value="2"/>
</dbReference>
<dbReference type="Gene3D" id="1.20.1250.20">
    <property type="entry name" value="MFS general substrate transporter like domains"/>
    <property type="match status" value="1"/>
</dbReference>
<dbReference type="GO" id="GO:0022857">
    <property type="term" value="F:transmembrane transporter activity"/>
    <property type="evidence" value="ECO:0007669"/>
    <property type="project" value="InterPro"/>
</dbReference>
<evidence type="ECO:0000256" key="4">
    <source>
        <dbReference type="ARBA" id="ARBA00022597"/>
    </source>
</evidence>
<comment type="subcellular location">
    <subcellularLocation>
        <location evidence="1">Cell membrane</location>
        <topology evidence="1">Multi-pass membrane protein</topology>
    </subcellularLocation>
</comment>
<evidence type="ECO:0000256" key="5">
    <source>
        <dbReference type="ARBA" id="ARBA00022692"/>
    </source>
</evidence>
<keyword evidence="6 9" id="KW-1133">Transmembrane helix</keyword>
<feature type="transmembrane region" description="Helical" evidence="9">
    <location>
        <begin position="38"/>
        <end position="55"/>
    </location>
</feature>
<dbReference type="InterPro" id="IPR005828">
    <property type="entry name" value="MFS_sugar_transport-like"/>
</dbReference>
<keyword evidence="7 9" id="KW-0472">Membrane</keyword>
<evidence type="ECO:0000256" key="9">
    <source>
        <dbReference type="SAM" id="Phobius"/>
    </source>
</evidence>
<dbReference type="InterPro" id="IPR050549">
    <property type="entry name" value="MFS_Trehalose_Transporter"/>
</dbReference>
<dbReference type="AlphaFoldDB" id="A0A834MDG3"/>
<feature type="transmembrane region" description="Helical" evidence="9">
    <location>
        <begin position="266"/>
        <end position="287"/>
    </location>
</feature>
<proteinExistence type="predicted"/>
<dbReference type="InterPro" id="IPR036259">
    <property type="entry name" value="MFS_trans_sf"/>
</dbReference>
<comment type="caution">
    <text evidence="11">The sequence shown here is derived from an EMBL/GenBank/DDBJ whole genome shotgun (WGS) entry which is preliminary data.</text>
</comment>
<dbReference type="PRINTS" id="PR00171">
    <property type="entry name" value="SUGRTRNSPORT"/>
</dbReference>
<evidence type="ECO:0000313" key="12">
    <source>
        <dbReference type="Proteomes" id="UP000625711"/>
    </source>
</evidence>
<keyword evidence="8" id="KW-0325">Glycoprotein</keyword>
<dbReference type="EMBL" id="JAACXV010008930">
    <property type="protein sequence ID" value="KAF7275865.1"/>
    <property type="molecule type" value="Genomic_DNA"/>
</dbReference>
<name>A0A834MDG3_RHYFE</name>
<reference evidence="11" key="1">
    <citation type="submission" date="2020-08" db="EMBL/GenBank/DDBJ databases">
        <title>Genome sequencing and assembly of the red palm weevil Rhynchophorus ferrugineus.</title>
        <authorList>
            <person name="Dias G.B."/>
            <person name="Bergman C.M."/>
            <person name="Manee M."/>
        </authorList>
    </citation>
    <scope>NUCLEOTIDE SEQUENCE</scope>
    <source>
        <strain evidence="11">AA-2017</strain>
        <tissue evidence="11">Whole larva</tissue>
    </source>
</reference>
<evidence type="ECO:0000313" key="11">
    <source>
        <dbReference type="EMBL" id="KAF7275865.1"/>
    </source>
</evidence>
<feature type="transmembrane region" description="Helical" evidence="9">
    <location>
        <begin position="393"/>
        <end position="415"/>
    </location>
</feature>
<feature type="transmembrane region" description="Helical" evidence="9">
    <location>
        <begin position="227"/>
        <end position="254"/>
    </location>
</feature>
<evidence type="ECO:0000256" key="8">
    <source>
        <dbReference type="ARBA" id="ARBA00023180"/>
    </source>
</evidence>
<dbReference type="FunFam" id="1.20.1250.20:FF:000218">
    <property type="entry name" value="facilitated trehalose transporter Tret1"/>
    <property type="match status" value="1"/>
</dbReference>
<dbReference type="GO" id="GO:0005886">
    <property type="term" value="C:plasma membrane"/>
    <property type="evidence" value="ECO:0007669"/>
    <property type="project" value="UniProtKB-SubCell"/>
</dbReference>
<dbReference type="OrthoDB" id="6133115at2759"/>
<feature type="transmembrane region" description="Helical" evidence="9">
    <location>
        <begin position="364"/>
        <end position="387"/>
    </location>
</feature>
<dbReference type="PANTHER" id="PTHR48021">
    <property type="match status" value="1"/>
</dbReference>
<evidence type="ECO:0000256" key="6">
    <source>
        <dbReference type="ARBA" id="ARBA00022989"/>
    </source>
</evidence>
<dbReference type="PANTHER" id="PTHR48021:SF46">
    <property type="entry name" value="MAJOR FACILITATOR SUPERFAMILY (MFS) PROFILE DOMAIN-CONTAINING PROTEIN"/>
    <property type="match status" value="1"/>
</dbReference>
<protein>
    <recommendedName>
        <fullName evidence="10">Major facilitator superfamily (MFS) profile domain-containing protein</fullName>
    </recommendedName>
</protein>
<feature type="transmembrane region" description="Helical" evidence="9">
    <location>
        <begin position="120"/>
        <end position="139"/>
    </location>
</feature>
<organism evidence="11 12">
    <name type="scientific">Rhynchophorus ferrugineus</name>
    <name type="common">Red palm weevil</name>
    <name type="synonym">Curculio ferrugineus</name>
    <dbReference type="NCBI Taxonomy" id="354439"/>
    <lineage>
        <taxon>Eukaryota</taxon>
        <taxon>Metazoa</taxon>
        <taxon>Ecdysozoa</taxon>
        <taxon>Arthropoda</taxon>
        <taxon>Hexapoda</taxon>
        <taxon>Insecta</taxon>
        <taxon>Pterygota</taxon>
        <taxon>Neoptera</taxon>
        <taxon>Endopterygota</taxon>
        <taxon>Coleoptera</taxon>
        <taxon>Polyphaga</taxon>
        <taxon>Cucujiformia</taxon>
        <taxon>Curculionidae</taxon>
        <taxon>Dryophthorinae</taxon>
        <taxon>Rhynchophorus</taxon>
    </lineage>
</organism>
<evidence type="ECO:0000256" key="7">
    <source>
        <dbReference type="ARBA" id="ARBA00023136"/>
    </source>
</evidence>
<evidence type="ECO:0000256" key="3">
    <source>
        <dbReference type="ARBA" id="ARBA00022475"/>
    </source>
</evidence>
<keyword evidence="4" id="KW-0762">Sugar transport</keyword>
<feature type="transmembrane region" description="Helical" evidence="9">
    <location>
        <begin position="328"/>
        <end position="352"/>
    </location>
</feature>
<feature type="transmembrane region" description="Helical" evidence="9">
    <location>
        <begin position="145"/>
        <end position="166"/>
    </location>
</feature>
<dbReference type="InterPro" id="IPR003663">
    <property type="entry name" value="Sugar/inositol_transpt"/>
</dbReference>
<dbReference type="InterPro" id="IPR020846">
    <property type="entry name" value="MFS_dom"/>
</dbReference>
<keyword evidence="3" id="KW-1003">Cell membrane</keyword>
<keyword evidence="5 9" id="KW-0812">Transmembrane</keyword>
<feature type="transmembrane region" description="Helical" evidence="9">
    <location>
        <begin position="62"/>
        <end position="80"/>
    </location>
</feature>
<keyword evidence="2" id="KW-0813">Transport</keyword>
<sequence length="444" mass="49609">MAISDGMTYGWTSPMIPYFLSNQTHVEVTLEEAEWMETINLLGAAAGLPFTILGVDHLGRKLSMILSAVMGCICWIFLLLTSNLYVIYVARFFAGMAGDMCFVAAPMYIAEIADPKIRGFLASLIYLQMLFGIILVYTAGSLAPYFVVPTIGIVLTACQFIFFPFMPESPYFFVYKNKVEKAKRALTRLRTDPDIDKEIDEIRTAVERQKTEKGRPQDIILIRSNRVALLIMLILNGGQHFVGISVMLMNLHIILEAAGSIYIESYLAAIIFSIIMLISAGLASLFMDKFGRKFLLITSGLSTGVALLVMAVYFHLKHLEYDVLFVSWIPAVCVMIYAATFKLGLGLVPIVVTAEIFPTTIKAIGMTLADCVYVIAAVLSINIYYLLFRHFGIHSAFYMFTACSFLMAIFTACWIPETKGKTLDEIQLMLKGKKFQEKVQNNNI</sequence>
<dbReference type="Proteomes" id="UP000625711">
    <property type="component" value="Unassembled WGS sequence"/>
</dbReference>
<gene>
    <name evidence="11" type="ORF">GWI33_011194</name>
</gene>
<keyword evidence="12" id="KW-1185">Reference proteome</keyword>
<accession>A0A834MDG3</accession>
<dbReference type="SUPFAM" id="SSF103473">
    <property type="entry name" value="MFS general substrate transporter"/>
    <property type="match status" value="1"/>
</dbReference>
<evidence type="ECO:0000259" key="10">
    <source>
        <dbReference type="PROSITE" id="PS50850"/>
    </source>
</evidence>
<evidence type="ECO:0000256" key="1">
    <source>
        <dbReference type="ARBA" id="ARBA00004651"/>
    </source>
</evidence>
<feature type="transmembrane region" description="Helical" evidence="9">
    <location>
        <begin position="294"/>
        <end position="316"/>
    </location>
</feature>
<feature type="domain" description="Major facilitator superfamily (MFS) profile" evidence="10">
    <location>
        <begin position="1"/>
        <end position="419"/>
    </location>
</feature>
<evidence type="ECO:0000256" key="2">
    <source>
        <dbReference type="ARBA" id="ARBA00022448"/>
    </source>
</evidence>
<dbReference type="InterPro" id="IPR005829">
    <property type="entry name" value="Sugar_transporter_CS"/>
</dbReference>
<dbReference type="Pfam" id="PF00083">
    <property type="entry name" value="Sugar_tr"/>
    <property type="match status" value="1"/>
</dbReference>